<organism evidence="1 2">
    <name type="scientific">Aureimonas pseudogalii</name>
    <dbReference type="NCBI Taxonomy" id="1744844"/>
    <lineage>
        <taxon>Bacteria</taxon>
        <taxon>Pseudomonadati</taxon>
        <taxon>Pseudomonadota</taxon>
        <taxon>Alphaproteobacteria</taxon>
        <taxon>Hyphomicrobiales</taxon>
        <taxon>Aurantimonadaceae</taxon>
        <taxon>Aureimonas</taxon>
    </lineage>
</organism>
<keyword evidence="2" id="KW-1185">Reference proteome</keyword>
<dbReference type="RefSeq" id="WP_312857416.1">
    <property type="nucleotide sequence ID" value="NZ_JACIEK010000002.1"/>
</dbReference>
<protein>
    <submittedName>
        <fullName evidence="1">Putative RNase H-like nuclease</fullName>
    </submittedName>
</protein>
<evidence type="ECO:0000313" key="2">
    <source>
        <dbReference type="Proteomes" id="UP000542776"/>
    </source>
</evidence>
<name>A0A7W6EGG8_9HYPH</name>
<comment type="caution">
    <text evidence="1">The sequence shown here is derived from an EMBL/GenBank/DDBJ whole genome shotgun (WGS) entry which is preliminary data.</text>
</comment>
<dbReference type="InterPro" id="IPR007362">
    <property type="entry name" value="DUF429"/>
</dbReference>
<dbReference type="AlphaFoldDB" id="A0A7W6EGG8"/>
<dbReference type="Pfam" id="PF04250">
    <property type="entry name" value="DUF429"/>
    <property type="match status" value="1"/>
</dbReference>
<gene>
    <name evidence="1" type="ORF">GGR04_001350</name>
</gene>
<accession>A0A7W6EGG8</accession>
<evidence type="ECO:0000313" key="1">
    <source>
        <dbReference type="EMBL" id="MBB3997514.1"/>
    </source>
</evidence>
<dbReference type="EMBL" id="JACIEK010000002">
    <property type="protein sequence ID" value="MBB3997514.1"/>
    <property type="molecule type" value="Genomic_DNA"/>
</dbReference>
<reference evidence="1 2" key="1">
    <citation type="submission" date="2020-08" db="EMBL/GenBank/DDBJ databases">
        <title>Genomic Encyclopedia of Type Strains, Phase IV (KMG-IV): sequencing the most valuable type-strain genomes for metagenomic binning, comparative biology and taxonomic classification.</title>
        <authorList>
            <person name="Goeker M."/>
        </authorList>
    </citation>
    <scope>NUCLEOTIDE SEQUENCE [LARGE SCALE GENOMIC DNA]</scope>
    <source>
        <strain evidence="1 2">DSM 102238</strain>
    </source>
</reference>
<dbReference type="Proteomes" id="UP000542776">
    <property type="component" value="Unassembled WGS sequence"/>
</dbReference>
<sequence>MTAIGLGERTLAGVDVAKGHWIAAIEHPDGRAELRLISAFRDLTDRLPGGSLIVVDMPIGLPDRIVGTGRAAEQATRNVLRNRRSSVFSMPGRAVVEAHGIRMRTRLSIAEAFVRAGQLARTLSDPPRGISIQGFGLLPYVAEIDALLRVDRDLAGRVFEGHPELAFAVLNDGAEMEFAKTNPAGLAERHDLLVRHGIGPELLAAALPRPAAEDDWLDACVLLLVARRVAAGVALSFPDPPERDRFGLPIAIRA</sequence>
<proteinExistence type="predicted"/>